<keyword evidence="7" id="KW-1185">Reference proteome</keyword>
<organism evidence="6 7">
    <name type="scientific">Herminiimonas fonticola</name>
    <dbReference type="NCBI Taxonomy" id="303380"/>
    <lineage>
        <taxon>Bacteria</taxon>
        <taxon>Pseudomonadati</taxon>
        <taxon>Pseudomonadota</taxon>
        <taxon>Betaproteobacteria</taxon>
        <taxon>Burkholderiales</taxon>
        <taxon>Oxalobacteraceae</taxon>
        <taxon>Herminiimonas</taxon>
    </lineage>
</organism>
<comment type="subcellular location">
    <subcellularLocation>
        <location evidence="5">Cell membrane</location>
        <topology evidence="5">Multi-pass membrane protein</topology>
    </subcellularLocation>
    <subcellularLocation>
        <location evidence="1">Membrane</location>
        <topology evidence="1">Multi-pass membrane protein</topology>
    </subcellularLocation>
</comment>
<dbReference type="GO" id="GO:0005886">
    <property type="term" value="C:plasma membrane"/>
    <property type="evidence" value="ECO:0007669"/>
    <property type="project" value="UniProtKB-SubCell"/>
</dbReference>
<sequence>MMWFGAYVLAGAFVGVLAGLLGIGGGMTLVPVMAALFAAQHFAPDHIVHMALATCMASIAFTSGSSVREHLKFDGVDFNIVKRMTPGLVLGSLLATSVSAWIPQRHLALSFAVIVFFGATQILLNKKPKAARSLPSAGPLFFVGLVIGIIAGLVSAGGAFLTIPFMLWCGVPMKKTIGTGAMMGIPLAVVGTIGYIISGWNVPGLPSDAVGFISIIALVGIVCGSVVTAPFGARLAHRLPVPILKRIFACLLYVLAAKMLWTYW</sequence>
<keyword evidence="5" id="KW-1003">Cell membrane</keyword>
<keyword evidence="3 5" id="KW-1133">Transmembrane helix</keyword>
<dbReference type="PANTHER" id="PTHR43483:SF3">
    <property type="entry name" value="MEMBRANE TRANSPORTER PROTEIN HI_0806-RELATED"/>
    <property type="match status" value="1"/>
</dbReference>
<dbReference type="OrthoDB" id="457670at2"/>
<gene>
    <name evidence="6" type="ORF">EV677_0656</name>
</gene>
<dbReference type="Pfam" id="PF01925">
    <property type="entry name" value="TauE"/>
    <property type="match status" value="1"/>
</dbReference>
<feature type="transmembrane region" description="Helical" evidence="5">
    <location>
        <begin position="84"/>
        <end position="102"/>
    </location>
</feature>
<feature type="transmembrane region" description="Helical" evidence="5">
    <location>
        <begin position="243"/>
        <end position="261"/>
    </location>
</feature>
<evidence type="ECO:0000256" key="4">
    <source>
        <dbReference type="ARBA" id="ARBA00023136"/>
    </source>
</evidence>
<reference evidence="6 7" key="1">
    <citation type="submission" date="2019-03" db="EMBL/GenBank/DDBJ databases">
        <title>Genomic Encyclopedia of Type Strains, Phase IV (KMG-IV): sequencing the most valuable type-strain genomes for metagenomic binning, comparative biology and taxonomic classification.</title>
        <authorList>
            <person name="Goeker M."/>
        </authorList>
    </citation>
    <scope>NUCLEOTIDE SEQUENCE [LARGE SCALE GENOMIC DNA]</scope>
    <source>
        <strain evidence="6 7">DSM 18555</strain>
    </source>
</reference>
<evidence type="ECO:0000313" key="6">
    <source>
        <dbReference type="EMBL" id="TDN94115.1"/>
    </source>
</evidence>
<keyword evidence="2 5" id="KW-0812">Transmembrane</keyword>
<feature type="transmembrane region" description="Helical" evidence="5">
    <location>
        <begin position="107"/>
        <end position="124"/>
    </location>
</feature>
<feature type="transmembrane region" description="Helical" evidence="5">
    <location>
        <begin position="177"/>
        <end position="197"/>
    </location>
</feature>
<dbReference type="RefSeq" id="WP_112990768.1">
    <property type="nucleotide sequence ID" value="NZ_PTLZ01000001.1"/>
</dbReference>
<protein>
    <recommendedName>
        <fullName evidence="5">Probable membrane transporter protein</fullName>
    </recommendedName>
</protein>
<evidence type="ECO:0000256" key="1">
    <source>
        <dbReference type="ARBA" id="ARBA00004141"/>
    </source>
</evidence>
<dbReference type="AlphaFoldDB" id="A0A4R6GIZ8"/>
<evidence type="ECO:0000256" key="2">
    <source>
        <dbReference type="ARBA" id="ARBA00022692"/>
    </source>
</evidence>
<dbReference type="PANTHER" id="PTHR43483">
    <property type="entry name" value="MEMBRANE TRANSPORTER PROTEIN HI_0806-RELATED"/>
    <property type="match status" value="1"/>
</dbReference>
<evidence type="ECO:0000313" key="7">
    <source>
        <dbReference type="Proteomes" id="UP000294737"/>
    </source>
</evidence>
<name>A0A4R6GIZ8_9BURK</name>
<feature type="transmembrane region" description="Helical" evidence="5">
    <location>
        <begin position="140"/>
        <end position="165"/>
    </location>
</feature>
<accession>A0A4R6GIZ8</accession>
<evidence type="ECO:0000256" key="5">
    <source>
        <dbReference type="RuleBase" id="RU363041"/>
    </source>
</evidence>
<dbReference type="EMBL" id="SNWF01000004">
    <property type="protein sequence ID" value="TDN94115.1"/>
    <property type="molecule type" value="Genomic_DNA"/>
</dbReference>
<feature type="transmembrane region" description="Helical" evidence="5">
    <location>
        <begin position="6"/>
        <end position="39"/>
    </location>
</feature>
<comment type="caution">
    <text evidence="6">The sequence shown here is derived from an EMBL/GenBank/DDBJ whole genome shotgun (WGS) entry which is preliminary data.</text>
</comment>
<proteinExistence type="inferred from homology"/>
<comment type="similarity">
    <text evidence="5">Belongs to the 4-toluene sulfonate uptake permease (TSUP) (TC 2.A.102) family.</text>
</comment>
<dbReference type="Proteomes" id="UP000294737">
    <property type="component" value="Unassembled WGS sequence"/>
</dbReference>
<feature type="transmembrane region" description="Helical" evidence="5">
    <location>
        <begin position="209"/>
        <end position="231"/>
    </location>
</feature>
<evidence type="ECO:0000256" key="3">
    <source>
        <dbReference type="ARBA" id="ARBA00022989"/>
    </source>
</evidence>
<keyword evidence="4 5" id="KW-0472">Membrane</keyword>
<dbReference type="InterPro" id="IPR002781">
    <property type="entry name" value="TM_pro_TauE-like"/>
</dbReference>